<keyword evidence="2" id="KW-0175">Coiled coil</keyword>
<dbReference type="Gene3D" id="6.10.250.1370">
    <property type="match status" value="1"/>
</dbReference>
<name>A0ABD0WSI3_UMBPY</name>
<evidence type="ECO:0000313" key="6">
    <source>
        <dbReference type="EMBL" id="KAL0965578.1"/>
    </source>
</evidence>
<dbReference type="Gene3D" id="1.10.10.1890">
    <property type="entry name" value="Ska1 microtubule binding domain-like"/>
    <property type="match status" value="1"/>
</dbReference>
<evidence type="ECO:0000256" key="3">
    <source>
        <dbReference type="ARBA" id="ARBA00047182"/>
    </source>
</evidence>
<dbReference type="FunFam" id="1.10.10.1890:FF:000002">
    <property type="entry name" value="Spindle and kinetochore-associated protein 1"/>
    <property type="match status" value="1"/>
</dbReference>
<comment type="caution">
    <text evidence="6">The sequence shown here is derived from an EMBL/GenBank/DDBJ whole genome shotgun (WGS) entry which is preliminary data.</text>
</comment>
<sequence>MEMMAINENLIMTHCELEDITKHLDNRISSLRRVFDLRIIAKDQDKRIILGKISQDLLTVDGLLDQFEKCVCSQRDLLKHLKELEEYFHEDVQNGRYLRDHMPTHMPRKGPTANQGPVSESGLVDVQPNKQEHPRKTPKNHVKQMEFITSPEFESIPQYMKGRVTYDQLNAAVENINTALTGKYKVCHQPVKNMNNATRKLHQRFKEEENKETKGRFFIVEADIKEFTQMKVDKRFVSILNMLRHCQRLREQRGQGLTRYVLV</sequence>
<dbReference type="InterPro" id="IPR009829">
    <property type="entry name" value="SKA1"/>
</dbReference>
<comment type="similarity">
    <text evidence="1">Belongs to the SKA1 family.</text>
</comment>
<organism evidence="6 7">
    <name type="scientific">Umbra pygmaea</name>
    <name type="common">Eastern mudminnow</name>
    <dbReference type="NCBI Taxonomy" id="75934"/>
    <lineage>
        <taxon>Eukaryota</taxon>
        <taxon>Metazoa</taxon>
        <taxon>Chordata</taxon>
        <taxon>Craniata</taxon>
        <taxon>Vertebrata</taxon>
        <taxon>Euteleostomi</taxon>
        <taxon>Actinopterygii</taxon>
        <taxon>Neopterygii</taxon>
        <taxon>Teleostei</taxon>
        <taxon>Protacanthopterygii</taxon>
        <taxon>Esociformes</taxon>
        <taxon>Umbridae</taxon>
        <taxon>Umbra</taxon>
    </lineage>
</organism>
<dbReference type="PANTHER" id="PTHR28573">
    <property type="entry name" value="SPINDLE AND KINETOCHORE-ASSOCIATED PROTEIN 1"/>
    <property type="match status" value="1"/>
</dbReference>
<keyword evidence="7" id="KW-1185">Reference proteome</keyword>
<evidence type="ECO:0000256" key="1">
    <source>
        <dbReference type="ARBA" id="ARBA00006836"/>
    </source>
</evidence>
<gene>
    <name evidence="6" type="ORF">UPYG_G00283160</name>
</gene>
<dbReference type="PANTHER" id="PTHR28573:SF1">
    <property type="entry name" value="SPINDLE AND KINETOCHORE-ASSOCIATED PROTEIN 1"/>
    <property type="match status" value="1"/>
</dbReference>
<evidence type="ECO:0000256" key="4">
    <source>
        <dbReference type="ARBA" id="ARBA00047202"/>
    </source>
</evidence>
<reference evidence="6 7" key="1">
    <citation type="submission" date="2024-06" db="EMBL/GenBank/DDBJ databases">
        <authorList>
            <person name="Pan Q."/>
            <person name="Wen M."/>
            <person name="Jouanno E."/>
            <person name="Zahm M."/>
            <person name="Klopp C."/>
            <person name="Cabau C."/>
            <person name="Louis A."/>
            <person name="Berthelot C."/>
            <person name="Parey E."/>
            <person name="Roest Crollius H."/>
            <person name="Montfort J."/>
            <person name="Robinson-Rechavi M."/>
            <person name="Bouchez O."/>
            <person name="Lampietro C."/>
            <person name="Lopez Roques C."/>
            <person name="Donnadieu C."/>
            <person name="Postlethwait J."/>
            <person name="Bobe J."/>
            <person name="Verreycken H."/>
            <person name="Guiguen Y."/>
        </authorList>
    </citation>
    <scope>NUCLEOTIDE SEQUENCE [LARGE SCALE GENOMIC DNA]</scope>
    <source>
        <strain evidence="6">Up_M1</strain>
        <tissue evidence="6">Testis</tissue>
    </source>
</reference>
<feature type="region of interest" description="Disordered" evidence="5">
    <location>
        <begin position="102"/>
        <end position="142"/>
    </location>
</feature>
<proteinExistence type="inferred from homology"/>
<accession>A0ABD0WSI3</accession>
<dbReference type="EMBL" id="JAGEUA010000009">
    <property type="protein sequence ID" value="KAL0965578.1"/>
    <property type="molecule type" value="Genomic_DNA"/>
</dbReference>
<evidence type="ECO:0000313" key="7">
    <source>
        <dbReference type="Proteomes" id="UP001557470"/>
    </source>
</evidence>
<dbReference type="Pfam" id="PF07160">
    <property type="entry name" value="SKA1"/>
    <property type="match status" value="1"/>
</dbReference>
<dbReference type="Proteomes" id="UP001557470">
    <property type="component" value="Unassembled WGS sequence"/>
</dbReference>
<dbReference type="AlphaFoldDB" id="A0ABD0WSI3"/>
<protein>
    <recommendedName>
        <fullName evidence="3">SKA complex subunit 1</fullName>
    </recommendedName>
    <alternativeName>
        <fullName evidence="4">Spindle and kinetochore-associated protein 1</fullName>
    </alternativeName>
</protein>
<evidence type="ECO:0000256" key="2">
    <source>
        <dbReference type="ARBA" id="ARBA00023054"/>
    </source>
</evidence>
<evidence type="ECO:0000256" key="5">
    <source>
        <dbReference type="SAM" id="MobiDB-lite"/>
    </source>
</evidence>
<dbReference type="InterPro" id="IPR042031">
    <property type="entry name" value="SKA1_MBD_sf"/>
</dbReference>